<evidence type="ECO:0000256" key="1">
    <source>
        <dbReference type="SAM" id="MobiDB-lite"/>
    </source>
</evidence>
<evidence type="ECO:0000256" key="2">
    <source>
        <dbReference type="SAM" id="Phobius"/>
    </source>
</evidence>
<comment type="caution">
    <text evidence="3">The sequence shown here is derived from an EMBL/GenBank/DDBJ whole genome shotgun (WGS) entry which is preliminary data.</text>
</comment>
<evidence type="ECO:0008006" key="5">
    <source>
        <dbReference type="Google" id="ProtNLM"/>
    </source>
</evidence>
<dbReference type="Pfam" id="PF06042">
    <property type="entry name" value="NTP_transf_6"/>
    <property type="match status" value="1"/>
</dbReference>
<sequence length="446" mass="50638">MLPKTVALDATTKRRSKRSNRVNSQRQLRVISMETMLSNLKSQPKRFSLLSFSRTVNLAVQPPDTNDRQPSRVEDYLRKSVILKQIMSNKAKTYRAINAAQNVATVAVSSLLLFFGFSGLDKVQKYVSWVHPISADATEFGFNLFVFLLFVVGVLHLVFRFSEKQSRAEAAVASLANLANEIEDMITSRGNLIISQEHARVDTIRSRYEAIAENIPANSDKEFIRAKRDLALKEARKPKIHLSPQQIFDPAQQEVIVSSIVLGSRAIVDILIALRDTSQDLYLGGGLIRNAVWDYLHGYTAPTPVDDVDVIYYNRFDHEKRHDEEIAKKLTALIPNVHWSVKNQARMHTNNSEAQYASLEEAIQRWPETATAVVVRIDSNGKLRFVSPHGFDDLLRLIVTNTPAFTGRINIIKRRIAEKRWLQIWPYLRICLPEESTSMNSANQAQ</sequence>
<feature type="region of interest" description="Disordered" evidence="1">
    <location>
        <begin position="1"/>
        <end position="24"/>
    </location>
</feature>
<evidence type="ECO:0000313" key="4">
    <source>
        <dbReference type="Proteomes" id="UP000316083"/>
    </source>
</evidence>
<dbReference type="PANTHER" id="PTHR39166:SF1">
    <property type="entry name" value="BLL1166 PROTEIN"/>
    <property type="match status" value="1"/>
</dbReference>
<organism evidence="3 4">
    <name type="scientific">Azospirillum brasilense</name>
    <dbReference type="NCBI Taxonomy" id="192"/>
    <lineage>
        <taxon>Bacteria</taxon>
        <taxon>Pseudomonadati</taxon>
        <taxon>Pseudomonadota</taxon>
        <taxon>Alphaproteobacteria</taxon>
        <taxon>Rhodospirillales</taxon>
        <taxon>Azospirillaceae</taxon>
        <taxon>Azospirillum</taxon>
    </lineage>
</organism>
<proteinExistence type="predicted"/>
<dbReference type="Proteomes" id="UP000316083">
    <property type="component" value="Unassembled WGS sequence"/>
</dbReference>
<feature type="transmembrane region" description="Helical" evidence="2">
    <location>
        <begin position="140"/>
        <end position="159"/>
    </location>
</feature>
<dbReference type="InterPro" id="IPR009267">
    <property type="entry name" value="NTP_transf_6"/>
</dbReference>
<dbReference type="EMBL" id="VITF01000008">
    <property type="protein sequence ID" value="TWA66470.1"/>
    <property type="molecule type" value="Genomic_DNA"/>
</dbReference>
<dbReference type="AlphaFoldDB" id="A0A560B1G2"/>
<feature type="transmembrane region" description="Helical" evidence="2">
    <location>
        <begin position="99"/>
        <end position="120"/>
    </location>
</feature>
<dbReference type="PANTHER" id="PTHR39166">
    <property type="entry name" value="BLL1166 PROTEIN"/>
    <property type="match status" value="1"/>
</dbReference>
<protein>
    <recommendedName>
        <fullName evidence="5">Nucleotidyltransferase family protein</fullName>
    </recommendedName>
</protein>
<reference evidence="3 4" key="1">
    <citation type="submission" date="2019-06" db="EMBL/GenBank/DDBJ databases">
        <title>Genomic Encyclopedia of Type Strains, Phase IV (KMG-V): Genome sequencing to study the core and pangenomes of soil and plant-associated prokaryotes.</title>
        <authorList>
            <person name="Whitman W."/>
        </authorList>
    </citation>
    <scope>NUCLEOTIDE SEQUENCE [LARGE SCALE GENOMIC DNA]</scope>
    <source>
        <strain evidence="3 4">BR 11796</strain>
    </source>
</reference>
<name>A0A560B1G2_AZOBR</name>
<accession>A0A560B1G2</accession>
<evidence type="ECO:0000313" key="3">
    <source>
        <dbReference type="EMBL" id="TWA66470.1"/>
    </source>
</evidence>
<keyword evidence="2" id="KW-1133">Transmembrane helix</keyword>
<gene>
    <name evidence="3" type="ORF">FBZ82_108135</name>
</gene>
<keyword evidence="2" id="KW-0472">Membrane</keyword>
<keyword evidence="2" id="KW-0812">Transmembrane</keyword>